<accession>A0ABR9ZJW0</accession>
<feature type="compositionally biased region" description="Polar residues" evidence="1">
    <location>
        <begin position="522"/>
        <end position="532"/>
    </location>
</feature>
<dbReference type="Gene3D" id="3.10.105.10">
    <property type="entry name" value="Dipeptide-binding Protein, Domain 3"/>
    <property type="match status" value="1"/>
</dbReference>
<evidence type="ECO:0000256" key="2">
    <source>
        <dbReference type="SAM" id="SignalP"/>
    </source>
</evidence>
<dbReference type="PANTHER" id="PTHR30290">
    <property type="entry name" value="PERIPLASMIC BINDING COMPONENT OF ABC TRANSPORTER"/>
    <property type="match status" value="1"/>
</dbReference>
<protein>
    <submittedName>
        <fullName evidence="4">Peptide ABC transporter</fullName>
    </submittedName>
</protein>
<dbReference type="SUPFAM" id="SSF53850">
    <property type="entry name" value="Periplasmic binding protein-like II"/>
    <property type="match status" value="1"/>
</dbReference>
<feature type="signal peptide" evidence="2">
    <location>
        <begin position="1"/>
        <end position="27"/>
    </location>
</feature>
<dbReference type="InterPro" id="IPR000914">
    <property type="entry name" value="SBP_5_dom"/>
</dbReference>
<keyword evidence="5" id="KW-1185">Reference proteome</keyword>
<organism evidence="4 5">
    <name type="scientific">Corynebacterium suicordis DSM 45110</name>
    <dbReference type="NCBI Taxonomy" id="1121369"/>
    <lineage>
        <taxon>Bacteria</taxon>
        <taxon>Bacillati</taxon>
        <taxon>Actinomycetota</taxon>
        <taxon>Actinomycetes</taxon>
        <taxon>Mycobacteriales</taxon>
        <taxon>Corynebacteriaceae</taxon>
        <taxon>Corynebacterium</taxon>
    </lineage>
</organism>
<feature type="domain" description="Solute-binding protein family 5" evidence="3">
    <location>
        <begin position="86"/>
        <end position="355"/>
    </location>
</feature>
<proteinExistence type="predicted"/>
<dbReference type="EMBL" id="JADKMY010000001">
    <property type="protein sequence ID" value="MBF4553529.1"/>
    <property type="molecule type" value="Genomic_DNA"/>
</dbReference>
<evidence type="ECO:0000313" key="4">
    <source>
        <dbReference type="EMBL" id="MBF4553529.1"/>
    </source>
</evidence>
<evidence type="ECO:0000256" key="1">
    <source>
        <dbReference type="SAM" id="MobiDB-lite"/>
    </source>
</evidence>
<dbReference type="RefSeq" id="WP_194556320.1">
    <property type="nucleotide sequence ID" value="NZ_JADKMY010000001.1"/>
</dbReference>
<dbReference type="Gene3D" id="3.40.190.10">
    <property type="entry name" value="Periplasmic binding protein-like II"/>
    <property type="match status" value="1"/>
</dbReference>
<reference evidence="4 5" key="1">
    <citation type="submission" date="2020-10" db="EMBL/GenBank/DDBJ databases">
        <title>Novel species in genus Corynebacterium.</title>
        <authorList>
            <person name="Zhang G."/>
        </authorList>
    </citation>
    <scope>NUCLEOTIDE SEQUENCE [LARGE SCALE GENOMIC DNA]</scope>
    <source>
        <strain evidence="4 5">DSM 45110</strain>
    </source>
</reference>
<dbReference type="InterPro" id="IPR039424">
    <property type="entry name" value="SBP_5"/>
</dbReference>
<evidence type="ECO:0000313" key="5">
    <source>
        <dbReference type="Proteomes" id="UP000635902"/>
    </source>
</evidence>
<sequence length="539" mass="57642">MRMRRKLTQITALVVATGTLTALSSCADGELIEEKKPEQLGYVLPRPVATTNAGTGLGVATDAEKLSARLYPGAFLAGPNGQLLPNPDLVTAVPEPGDGSAVKYTINEKAQYSDGAPVVCDDFALTQAASSRPDLFGSDMPLFLQVNTIDCAAGAKEFMVHFNHGFGQRYRELFSPGTVLPSHVVGEHAEVPDVLEAVNAGDEESLSLLGQAWQETFNVATTDPATVPTHGPYRIASRGDKGQLELVTNDHYAGSKPAESPIYVWPNSADVKQLAADRQVRVADLGTTAKLEKAGLKEPDFQITSYNSGRVDTLRLDSNGMFSSVEMRRAINACMNRQAMADRISQELALKTTPTGLRMLSTQSPLVGQLQGVSDAQMQMNPQEAGQWLGGQTVRVGYLDAVPRYAALVDEMVKSCKDVGVTVEPVPLGVDNFGALGTDYDVLLDTRPAFGRNAVTNENGLASVGTVKKVEEELHRNMMTISLLTEPRVVAIEQHMAGVGDNGSDAGLSWNMDRWDEKATPVTPTESGNSEPATPANAV</sequence>
<gene>
    <name evidence="4" type="ORF">IRY30_05475</name>
</gene>
<evidence type="ECO:0000259" key="3">
    <source>
        <dbReference type="Pfam" id="PF00496"/>
    </source>
</evidence>
<dbReference type="Proteomes" id="UP000635902">
    <property type="component" value="Unassembled WGS sequence"/>
</dbReference>
<comment type="caution">
    <text evidence="4">The sequence shown here is derived from an EMBL/GenBank/DDBJ whole genome shotgun (WGS) entry which is preliminary data.</text>
</comment>
<name>A0ABR9ZJW0_9CORY</name>
<dbReference type="PANTHER" id="PTHR30290:SF65">
    <property type="entry name" value="MONOACYL PHOSPHATIDYLINOSITOL TETRAMANNOSIDE-BINDING PROTEIN LPQW-RELATED"/>
    <property type="match status" value="1"/>
</dbReference>
<keyword evidence="2" id="KW-0732">Signal</keyword>
<feature type="chain" id="PRO_5046935228" evidence="2">
    <location>
        <begin position="28"/>
        <end position="539"/>
    </location>
</feature>
<feature type="region of interest" description="Disordered" evidence="1">
    <location>
        <begin position="516"/>
        <end position="539"/>
    </location>
</feature>
<dbReference type="Pfam" id="PF00496">
    <property type="entry name" value="SBP_bac_5"/>
    <property type="match status" value="1"/>
</dbReference>
<dbReference type="PROSITE" id="PS51257">
    <property type="entry name" value="PROKAR_LIPOPROTEIN"/>
    <property type="match status" value="1"/>
</dbReference>